<comment type="caution">
    <text evidence="5">The sequence shown here is derived from an EMBL/GenBank/DDBJ whole genome shotgun (WGS) entry which is preliminary data.</text>
</comment>
<keyword evidence="6" id="KW-1185">Reference proteome</keyword>
<accession>A0ABQ8YZS2</accession>
<organism evidence="5 6">
    <name type="scientific">Anaeramoeba flamelloides</name>
    <dbReference type="NCBI Taxonomy" id="1746091"/>
    <lineage>
        <taxon>Eukaryota</taxon>
        <taxon>Metamonada</taxon>
        <taxon>Anaeramoebidae</taxon>
        <taxon>Anaeramoeba</taxon>
    </lineage>
</organism>
<reference evidence="5" key="1">
    <citation type="submission" date="2022-08" db="EMBL/GenBank/DDBJ databases">
        <title>Novel sulfate-reducing endosymbionts in the free-living metamonad Anaeramoeba.</title>
        <authorList>
            <person name="Jerlstrom-Hultqvist J."/>
            <person name="Cepicka I."/>
            <person name="Gallot-Lavallee L."/>
            <person name="Salas-Leiva D."/>
            <person name="Curtis B.A."/>
            <person name="Zahonova K."/>
            <person name="Pipaliya S."/>
            <person name="Dacks J."/>
            <person name="Roger A.J."/>
        </authorList>
    </citation>
    <scope>NUCLEOTIDE SEQUENCE</scope>
    <source>
        <strain evidence="5">Schooner1</strain>
    </source>
</reference>
<sequence length="554" mass="63080">MSKQQKMFRVSCDTNNSTLTEVKVPEGVQFVNGGYGDKNVVLVGSKGECYRYDAQANSSTDLKLPKCAKAAVGYDHYLVLTREGMVYSSGSGGNGTLGHGSQQTSCTTPTLIKFFQEKNLKVVDIQCGVFQSFFLCENGELYGCGNNGSMQLGISDRSNKFVPTKITEQKVTRVWSGNYAYGHFHETEDKKLYGFGDGISGNKQEFTSKTIFQNKTLIDMACGYHKNVFLMEGEENSQVYFCESSSEPRLWSACTEKNIVAMSFTCHHTIFRGKDGKLWGSSNPPNGIGEIKNGLPEIKKSQYWQIVCGAWNSVIFPVSAMGTLYSDIDEHYKSKTLCDFDIYGIPVHKQFIEARLNNKAQEIKEILEGYSKEEITNFMNWVYTGDIKDKKKLQIIAIRFGIKEPEKLSIKKMLKKMYVDEDSKDFAILVKDDEDEDDEEDEEISEEEEEEEEPEFEEIPVHKLILQIRSGLFREMFQNIKEESKQVKDFSGLGIDAMEIFIKYLYTDKVELTADHDPETVLNAFSNVIEYFKLNEESTFLVQVEELKKFYNLD</sequence>
<feature type="repeat" description="RCC1" evidence="2">
    <location>
        <begin position="84"/>
        <end position="138"/>
    </location>
</feature>
<feature type="compositionally biased region" description="Acidic residues" evidence="3">
    <location>
        <begin position="432"/>
        <end position="456"/>
    </location>
</feature>
<evidence type="ECO:0000256" key="1">
    <source>
        <dbReference type="ARBA" id="ARBA00022737"/>
    </source>
</evidence>
<dbReference type="InterPro" id="IPR011333">
    <property type="entry name" value="SKP1/BTB/POZ_sf"/>
</dbReference>
<dbReference type="Pfam" id="PF00415">
    <property type="entry name" value="RCC1"/>
    <property type="match status" value="2"/>
</dbReference>
<dbReference type="EMBL" id="JAOAOG010000085">
    <property type="protein sequence ID" value="KAJ6250143.1"/>
    <property type="molecule type" value="Genomic_DNA"/>
</dbReference>
<evidence type="ECO:0000313" key="5">
    <source>
        <dbReference type="EMBL" id="KAJ6250143.1"/>
    </source>
</evidence>
<dbReference type="PROSITE" id="PS50097">
    <property type="entry name" value="BTB"/>
    <property type="match status" value="1"/>
</dbReference>
<dbReference type="SUPFAM" id="SSF50985">
    <property type="entry name" value="RCC1/BLIP-II"/>
    <property type="match status" value="1"/>
</dbReference>
<evidence type="ECO:0000259" key="4">
    <source>
        <dbReference type="PROSITE" id="PS50097"/>
    </source>
</evidence>
<dbReference type="SUPFAM" id="SSF54695">
    <property type="entry name" value="POZ domain"/>
    <property type="match status" value="1"/>
</dbReference>
<gene>
    <name evidence="5" type="ORF">M0813_16405</name>
</gene>
<name>A0ABQ8YZS2_9EUKA</name>
<dbReference type="InterPro" id="IPR000408">
    <property type="entry name" value="Reg_chr_condens"/>
</dbReference>
<evidence type="ECO:0000313" key="6">
    <source>
        <dbReference type="Proteomes" id="UP001150062"/>
    </source>
</evidence>
<feature type="region of interest" description="Disordered" evidence="3">
    <location>
        <begin position="429"/>
        <end position="456"/>
    </location>
</feature>
<dbReference type="InterPro" id="IPR009091">
    <property type="entry name" value="RCC1/BLIP-II"/>
</dbReference>
<protein>
    <submittedName>
        <fullName evidence="5">Btk-binding protein-related</fullName>
    </submittedName>
</protein>
<keyword evidence="1" id="KW-0677">Repeat</keyword>
<dbReference type="Gene3D" id="2.130.10.30">
    <property type="entry name" value="Regulator of chromosome condensation 1/beta-lactamase-inhibitor protein II"/>
    <property type="match status" value="1"/>
</dbReference>
<feature type="domain" description="BTB" evidence="4">
    <location>
        <begin position="440"/>
        <end position="514"/>
    </location>
</feature>
<evidence type="ECO:0000256" key="3">
    <source>
        <dbReference type="SAM" id="MobiDB-lite"/>
    </source>
</evidence>
<dbReference type="PANTHER" id="PTHR22872">
    <property type="entry name" value="BTK-BINDING PROTEIN-RELATED"/>
    <property type="match status" value="1"/>
</dbReference>
<dbReference type="InterPro" id="IPR051625">
    <property type="entry name" value="Signaling_Regulatory_Domain"/>
</dbReference>
<dbReference type="CDD" id="cd18186">
    <property type="entry name" value="BTB_POZ_ZBTB_KLHL-like"/>
    <property type="match status" value="1"/>
</dbReference>
<proteinExistence type="predicted"/>
<dbReference type="PANTHER" id="PTHR22872:SF10">
    <property type="entry name" value="ULTRAVIOLET-B RECEPTOR UVR8"/>
    <property type="match status" value="1"/>
</dbReference>
<dbReference type="Proteomes" id="UP001150062">
    <property type="component" value="Unassembled WGS sequence"/>
</dbReference>
<dbReference type="PROSITE" id="PS50012">
    <property type="entry name" value="RCC1_3"/>
    <property type="match status" value="1"/>
</dbReference>
<dbReference type="InterPro" id="IPR000210">
    <property type="entry name" value="BTB/POZ_dom"/>
</dbReference>
<dbReference type="Pfam" id="PF00651">
    <property type="entry name" value="BTB"/>
    <property type="match status" value="1"/>
</dbReference>
<evidence type="ECO:0000256" key="2">
    <source>
        <dbReference type="PROSITE-ProRule" id="PRU00235"/>
    </source>
</evidence>
<dbReference type="Gene3D" id="3.30.710.10">
    <property type="entry name" value="Potassium Channel Kv1.1, Chain A"/>
    <property type="match status" value="1"/>
</dbReference>